<gene>
    <name evidence="9" type="ORF">FOZ76_18280</name>
</gene>
<dbReference type="InterPro" id="IPR006620">
    <property type="entry name" value="Pro_4_hyd_alph"/>
</dbReference>
<dbReference type="InterPro" id="IPR041097">
    <property type="entry name" value="PKHD_C"/>
</dbReference>
<name>A0A556AFB3_9BURK</name>
<dbReference type="Proteomes" id="UP000318405">
    <property type="component" value="Unassembled WGS sequence"/>
</dbReference>
<dbReference type="SMART" id="SM00702">
    <property type="entry name" value="P4Hc"/>
    <property type="match status" value="1"/>
</dbReference>
<dbReference type="NCBIfam" id="NF003973">
    <property type="entry name" value="PRK05467.1-2"/>
    <property type="match status" value="1"/>
</dbReference>
<evidence type="ECO:0000256" key="5">
    <source>
        <dbReference type="ARBA" id="ARBA00023002"/>
    </source>
</evidence>
<reference evidence="9 10" key="1">
    <citation type="submission" date="2019-07" db="EMBL/GenBank/DDBJ databases">
        <title>Qingshengfaniella alkalisoli gen. nov., sp. nov., isolated from saline soil.</title>
        <authorList>
            <person name="Xu L."/>
            <person name="Huang X.-X."/>
            <person name="Sun J.-Q."/>
        </authorList>
    </citation>
    <scope>NUCLEOTIDE SEQUENCE [LARGE SCALE GENOMIC DNA]</scope>
    <source>
        <strain evidence="9 10">DSM 27279</strain>
    </source>
</reference>
<dbReference type="GO" id="GO:0016706">
    <property type="term" value="F:2-oxoglutarate-dependent dioxygenase activity"/>
    <property type="evidence" value="ECO:0007669"/>
    <property type="project" value="UniProtKB-UniRule"/>
</dbReference>
<feature type="binding site" evidence="7">
    <location>
        <position position="98"/>
    </location>
    <ligand>
        <name>Fe cation</name>
        <dbReference type="ChEBI" id="CHEBI:24875"/>
    </ligand>
</feature>
<feature type="domain" description="Fe2OG dioxygenase" evidence="8">
    <location>
        <begin position="78"/>
        <end position="178"/>
    </location>
</feature>
<dbReference type="InterPro" id="IPR005123">
    <property type="entry name" value="Oxoglu/Fe-dep_dioxygenase_dom"/>
</dbReference>
<feature type="binding site" evidence="7">
    <location>
        <position position="96"/>
    </location>
    <ligand>
        <name>Fe cation</name>
        <dbReference type="ChEBI" id="CHEBI:24875"/>
    </ligand>
</feature>
<dbReference type="GO" id="GO:0031418">
    <property type="term" value="F:L-ascorbic acid binding"/>
    <property type="evidence" value="ECO:0007669"/>
    <property type="project" value="UniProtKB-KW"/>
</dbReference>
<evidence type="ECO:0000259" key="8">
    <source>
        <dbReference type="PROSITE" id="PS51471"/>
    </source>
</evidence>
<dbReference type="NCBIfam" id="NF003975">
    <property type="entry name" value="PRK05467.1-4"/>
    <property type="match status" value="1"/>
</dbReference>
<dbReference type="OrthoDB" id="9812472at2"/>
<evidence type="ECO:0000313" key="9">
    <source>
        <dbReference type="EMBL" id="TSH91553.1"/>
    </source>
</evidence>
<comment type="caution">
    <text evidence="9">The sequence shown here is derived from an EMBL/GenBank/DDBJ whole genome shotgun (WGS) entry which is preliminary data.</text>
</comment>
<dbReference type="RefSeq" id="WP_143949725.1">
    <property type="nucleotide sequence ID" value="NZ_BAABMB010000006.1"/>
</dbReference>
<accession>A0A556AFB3</accession>
<dbReference type="PANTHER" id="PTHR41536:SF1">
    <property type="entry name" value="PKHD-TYPE HYDROXYLASE YBIX"/>
    <property type="match status" value="1"/>
</dbReference>
<keyword evidence="10" id="KW-1185">Reference proteome</keyword>
<dbReference type="InterPro" id="IPR023550">
    <property type="entry name" value="PKHD_hydroxylase"/>
</dbReference>
<feature type="binding site" evidence="7">
    <location>
        <position position="159"/>
    </location>
    <ligand>
        <name>Fe cation</name>
        <dbReference type="ChEBI" id="CHEBI:24875"/>
    </ligand>
</feature>
<evidence type="ECO:0000256" key="3">
    <source>
        <dbReference type="ARBA" id="ARBA00022896"/>
    </source>
</evidence>
<dbReference type="EMBL" id="VLTJ01000035">
    <property type="protein sequence ID" value="TSH91553.1"/>
    <property type="molecule type" value="Genomic_DNA"/>
</dbReference>
<keyword evidence="6 7" id="KW-0408">Iron</keyword>
<dbReference type="Pfam" id="PF13640">
    <property type="entry name" value="2OG-FeII_Oxy_3"/>
    <property type="match status" value="1"/>
</dbReference>
<evidence type="ECO:0000313" key="10">
    <source>
        <dbReference type="Proteomes" id="UP000318405"/>
    </source>
</evidence>
<evidence type="ECO:0000256" key="7">
    <source>
        <dbReference type="HAMAP-Rule" id="MF_00657"/>
    </source>
</evidence>
<evidence type="ECO:0000256" key="4">
    <source>
        <dbReference type="ARBA" id="ARBA00022964"/>
    </source>
</evidence>
<dbReference type="NCBIfam" id="NF003974">
    <property type="entry name" value="PRK05467.1-3"/>
    <property type="match status" value="1"/>
</dbReference>
<dbReference type="HAMAP" id="MF_00657">
    <property type="entry name" value="Hydroxyl_YbiX"/>
    <property type="match status" value="1"/>
</dbReference>
<evidence type="ECO:0000256" key="6">
    <source>
        <dbReference type="ARBA" id="ARBA00023004"/>
    </source>
</evidence>
<dbReference type="GO" id="GO:0006879">
    <property type="term" value="P:intracellular iron ion homeostasis"/>
    <property type="evidence" value="ECO:0007669"/>
    <property type="project" value="TreeGrafter"/>
</dbReference>
<dbReference type="PANTHER" id="PTHR41536">
    <property type="entry name" value="PKHD-TYPE HYDROXYLASE YBIX"/>
    <property type="match status" value="1"/>
</dbReference>
<protein>
    <submittedName>
        <fullName evidence="9">Fe2+-dependent dioxygenase</fullName>
    </submittedName>
</protein>
<proteinExistence type="inferred from homology"/>
<keyword evidence="3 7" id="KW-0847">Vitamin C</keyword>
<sequence length="227" mass="24576">MLVQIPQVLGKAGVARCRAIIDAAPWVDGNATSGVQSAQAKRNLQLPEGSPAAREAGDLILDALGANPLFIAAALPLKVFPPLFNRYAGGQRFGNHIDNAIRQLRGTDFRIRSDLSATLFLTDPADYDGGELCIEDTYGTQRVKLAAGDMVLYPASSLHRVEPVTRGARVASFFWIQSTVRSDEDRALLLQLDQAIQSLALQQGQAAAEVVALTGVYHNLIRRWAEL</sequence>
<dbReference type="GO" id="GO:0005506">
    <property type="term" value="F:iron ion binding"/>
    <property type="evidence" value="ECO:0007669"/>
    <property type="project" value="UniProtKB-UniRule"/>
</dbReference>
<evidence type="ECO:0000256" key="1">
    <source>
        <dbReference type="ARBA" id="ARBA00001961"/>
    </source>
</evidence>
<comment type="cofactor">
    <cofactor evidence="1 7">
        <name>L-ascorbate</name>
        <dbReference type="ChEBI" id="CHEBI:38290"/>
    </cofactor>
</comment>
<dbReference type="Pfam" id="PF18331">
    <property type="entry name" value="PKHD_C"/>
    <property type="match status" value="1"/>
</dbReference>
<evidence type="ECO:0000256" key="2">
    <source>
        <dbReference type="ARBA" id="ARBA00022723"/>
    </source>
</evidence>
<organism evidence="9 10">
    <name type="scientific">Verticiella sediminum</name>
    <dbReference type="NCBI Taxonomy" id="1247510"/>
    <lineage>
        <taxon>Bacteria</taxon>
        <taxon>Pseudomonadati</taxon>
        <taxon>Pseudomonadota</taxon>
        <taxon>Betaproteobacteria</taxon>
        <taxon>Burkholderiales</taxon>
        <taxon>Alcaligenaceae</taxon>
        <taxon>Verticiella</taxon>
    </lineage>
</organism>
<feature type="binding site" evidence="7">
    <location>
        <position position="169"/>
    </location>
    <ligand>
        <name>2-oxoglutarate</name>
        <dbReference type="ChEBI" id="CHEBI:16810"/>
    </ligand>
</feature>
<comment type="cofactor">
    <cofactor evidence="7">
        <name>Fe(2+)</name>
        <dbReference type="ChEBI" id="CHEBI:29033"/>
    </cofactor>
    <text evidence="7">Binds 1 Fe(2+) ion per subunit.</text>
</comment>
<dbReference type="Gene3D" id="2.60.120.620">
    <property type="entry name" value="q2cbj1_9rhob like domain"/>
    <property type="match status" value="1"/>
</dbReference>
<keyword evidence="2 7" id="KW-0479">Metal-binding</keyword>
<dbReference type="GO" id="GO:0006974">
    <property type="term" value="P:DNA damage response"/>
    <property type="evidence" value="ECO:0007669"/>
    <property type="project" value="TreeGrafter"/>
</dbReference>
<dbReference type="InterPro" id="IPR044862">
    <property type="entry name" value="Pro_4_hyd_alph_FE2OG_OXY"/>
</dbReference>
<dbReference type="Gene3D" id="4.10.860.20">
    <property type="entry name" value="Rabenosyn, Rab binding domain"/>
    <property type="match status" value="1"/>
</dbReference>
<keyword evidence="4 7" id="KW-0223">Dioxygenase</keyword>
<dbReference type="PROSITE" id="PS51471">
    <property type="entry name" value="FE2OG_OXY"/>
    <property type="match status" value="1"/>
</dbReference>
<dbReference type="AlphaFoldDB" id="A0A556AFB3"/>
<keyword evidence="5 7" id="KW-0560">Oxidoreductase</keyword>